<proteinExistence type="predicted"/>
<protein>
    <submittedName>
        <fullName evidence="4">Uncharacterized protein</fullName>
    </submittedName>
</protein>
<evidence type="ECO:0000256" key="2">
    <source>
        <dbReference type="SAM" id="Phobius"/>
    </source>
</evidence>
<comment type="caution">
    <text evidence="4">The sequence shown here is derived from an EMBL/GenBank/DDBJ whole genome shotgun (WGS) entry which is preliminary data.</text>
</comment>
<feature type="signal peptide" evidence="3">
    <location>
        <begin position="1"/>
        <end position="21"/>
    </location>
</feature>
<feature type="region of interest" description="Disordered" evidence="1">
    <location>
        <begin position="299"/>
        <end position="326"/>
    </location>
</feature>
<accession>A0AAW1A5B0</accession>
<evidence type="ECO:0000313" key="4">
    <source>
        <dbReference type="EMBL" id="KAK9304388.1"/>
    </source>
</evidence>
<gene>
    <name evidence="4" type="ORF">QLX08_004180</name>
</gene>
<dbReference type="EMBL" id="JAWNGG020000063">
    <property type="protein sequence ID" value="KAK9304388.1"/>
    <property type="molecule type" value="Genomic_DNA"/>
</dbReference>
<feature type="transmembrane region" description="Helical" evidence="2">
    <location>
        <begin position="712"/>
        <end position="737"/>
    </location>
</feature>
<keyword evidence="2" id="KW-0472">Membrane</keyword>
<keyword evidence="5" id="KW-1185">Reference proteome</keyword>
<name>A0AAW1A5B0_9HYME</name>
<feature type="compositionally biased region" description="Polar residues" evidence="1">
    <location>
        <begin position="299"/>
        <end position="309"/>
    </location>
</feature>
<organism evidence="4 5">
    <name type="scientific">Tetragonisca angustula</name>
    <dbReference type="NCBI Taxonomy" id="166442"/>
    <lineage>
        <taxon>Eukaryota</taxon>
        <taxon>Metazoa</taxon>
        <taxon>Ecdysozoa</taxon>
        <taxon>Arthropoda</taxon>
        <taxon>Hexapoda</taxon>
        <taxon>Insecta</taxon>
        <taxon>Pterygota</taxon>
        <taxon>Neoptera</taxon>
        <taxon>Endopterygota</taxon>
        <taxon>Hymenoptera</taxon>
        <taxon>Apocrita</taxon>
        <taxon>Aculeata</taxon>
        <taxon>Apoidea</taxon>
        <taxon>Anthophila</taxon>
        <taxon>Apidae</taxon>
        <taxon>Tetragonisca</taxon>
    </lineage>
</organism>
<evidence type="ECO:0000256" key="1">
    <source>
        <dbReference type="SAM" id="MobiDB-lite"/>
    </source>
</evidence>
<dbReference type="AlphaFoldDB" id="A0AAW1A5B0"/>
<reference evidence="4 5" key="1">
    <citation type="submission" date="2024-05" db="EMBL/GenBank/DDBJ databases">
        <title>The nuclear and mitochondrial genome assemblies of Tetragonisca angustula (Apidae: Meliponini), a tiny yet remarkable pollinator in the Neotropics.</title>
        <authorList>
            <person name="Ferrari R."/>
            <person name="Ricardo P.C."/>
            <person name="Dias F.C."/>
            <person name="Araujo N.S."/>
            <person name="Soares D.O."/>
            <person name="Zhou Q.-S."/>
            <person name="Zhu C.-D."/>
            <person name="Coutinho L."/>
            <person name="Airas M.C."/>
            <person name="Batista T.M."/>
        </authorList>
    </citation>
    <scope>NUCLEOTIDE SEQUENCE [LARGE SCALE GENOMIC DNA]</scope>
    <source>
        <strain evidence="4">ASF017062</strain>
        <tissue evidence="4">Abdomen</tissue>
    </source>
</reference>
<feature type="chain" id="PRO_5043665298" evidence="3">
    <location>
        <begin position="22"/>
        <end position="764"/>
    </location>
</feature>
<keyword evidence="3" id="KW-0732">Signal</keyword>
<keyword evidence="2" id="KW-0812">Transmembrane</keyword>
<dbReference type="Proteomes" id="UP001432146">
    <property type="component" value="Unassembled WGS sequence"/>
</dbReference>
<feature type="compositionally biased region" description="Basic and acidic residues" evidence="1">
    <location>
        <begin position="311"/>
        <end position="326"/>
    </location>
</feature>
<evidence type="ECO:0000313" key="5">
    <source>
        <dbReference type="Proteomes" id="UP001432146"/>
    </source>
</evidence>
<keyword evidence="2" id="KW-1133">Transmembrane helix</keyword>
<evidence type="ECO:0000256" key="3">
    <source>
        <dbReference type="SAM" id="SignalP"/>
    </source>
</evidence>
<sequence length="764" mass="86950">MITLTCFWFSFLCYLVCIKCAAVFEDTATLKTVGSVDEDSRRGWKLFEESSNLQTTRIPYSIDSIERTVEEKVFRKLKNPGDDGIFIFSADTCNKYCIDRIDKNGVNIQYITLIWMADDIDTLDLLKDHSLFKTESTDARNSNIAIRDCQIYLDLNCNIKTGTATNYTNKEFYSLENNGKNESYRGVKNSIKIAEKYNLSGETQTNFSVGSSTIHRITIDIDGNISNAMLQIPMHATVSRHVTAISWTRKGDAEGVRIDTRNVPSGEWWMKLTGEEDSKYHVLVEGLVDERNDVNKLFSPSLQLNGNNKVSRRDRSSTKDISQDDKETFNGKIMALNSERTVDEQRNIDIPITETLMRNKKTTRERSLKYLVQDEEANKQMKETSTENNLSIITPNTESMLVNFIEYVTLHIDKSPSTTSISSNEKFFEPMIPIEEQGKLRERSSIGVIENVDADIETPVQKTVNISTRMIETLDNSELSEELVNYGSENIIEEKGILIEINKNSKLLASPGRTHRIVFDVMNSCVLPVRYTYRVNSFPFRVYNVQPISTWVYPGQISNVAIDVDVPNNAVPDTTNTVTLSILDTKIKEKSVYLYVQGPLLKLTDDVKPTMEYSFNDNCAGKLEKDRCYKSRWSIDITIQDYDSGLKRVISSINNIYPRKEFISGTRSPVTFYYSATCCDKTVKITAIDLLNNFNTMTIDVTAWNNLSEAQIAAITMGALLALLFLIVIIVSIIYCIQRRKSHDFPYTQRYGSRPSTQPERTNV</sequence>